<sequence>MSSPDQVMGASTPARLERSVPVAYRWLGGECAVEDPTTRGQHDLTQADRWAAPVIEHRFASPTLSTRVTTPR</sequence>
<dbReference type="HOGENOM" id="CLU_2714888_0_0_11"/>
<protein>
    <submittedName>
        <fullName evidence="1">Uncharacterized protein</fullName>
    </submittedName>
</protein>
<dbReference type="AlphaFoldDB" id="R4YX10"/>
<proteinExistence type="predicted"/>
<dbReference type="STRING" id="1229780.BN381_130357"/>
<evidence type="ECO:0000313" key="1">
    <source>
        <dbReference type="EMBL" id="CCM62799.1"/>
    </source>
</evidence>
<name>R4YX10_9ACTN</name>
<organism evidence="1 2">
    <name type="scientific">Candidatus Neomicrothrix parvicella RN1</name>
    <dbReference type="NCBI Taxonomy" id="1229780"/>
    <lineage>
        <taxon>Bacteria</taxon>
        <taxon>Bacillati</taxon>
        <taxon>Actinomycetota</taxon>
        <taxon>Acidimicrobiia</taxon>
        <taxon>Acidimicrobiales</taxon>
        <taxon>Microthrixaceae</taxon>
        <taxon>Candidatus Neomicrothrix</taxon>
    </lineage>
</organism>
<gene>
    <name evidence="1" type="ORF">BN381_130357</name>
</gene>
<dbReference type="EMBL" id="CANL01000005">
    <property type="protein sequence ID" value="CCM62799.1"/>
    <property type="molecule type" value="Genomic_DNA"/>
</dbReference>
<dbReference type="Proteomes" id="UP000018291">
    <property type="component" value="Unassembled WGS sequence"/>
</dbReference>
<keyword evidence="2" id="KW-1185">Reference proteome</keyword>
<evidence type="ECO:0000313" key="2">
    <source>
        <dbReference type="Proteomes" id="UP000018291"/>
    </source>
</evidence>
<comment type="caution">
    <text evidence="1">The sequence shown here is derived from an EMBL/GenBank/DDBJ whole genome shotgun (WGS) entry which is preliminary data.</text>
</comment>
<reference evidence="1 2" key="1">
    <citation type="journal article" date="2013" name="ISME J.">
        <title>Metabolic model for the filamentous 'Candidatus Microthrix parvicella' based on genomic and metagenomic analyses.</title>
        <authorList>
            <person name="Jon McIlroy S."/>
            <person name="Kristiansen R."/>
            <person name="Albertsen M."/>
            <person name="Michael Karst S."/>
            <person name="Rossetti S."/>
            <person name="Lund Nielsen J."/>
            <person name="Tandoi V."/>
            <person name="James Seviour R."/>
            <person name="Nielsen P.H."/>
        </authorList>
    </citation>
    <scope>NUCLEOTIDE SEQUENCE [LARGE SCALE GENOMIC DNA]</scope>
    <source>
        <strain evidence="1 2">RN1</strain>
    </source>
</reference>
<accession>R4YX10</accession>